<proteinExistence type="inferred from homology"/>
<gene>
    <name evidence="6" type="ORF">GCM10010468_74750</name>
</gene>
<feature type="domain" description="Cell envelope-related transcriptional attenuator" evidence="4">
    <location>
        <begin position="114"/>
        <end position="268"/>
    </location>
</feature>
<evidence type="ECO:0008006" key="8">
    <source>
        <dbReference type="Google" id="ProtNLM"/>
    </source>
</evidence>
<dbReference type="Pfam" id="PF03816">
    <property type="entry name" value="LytR_cpsA_psr"/>
    <property type="match status" value="1"/>
</dbReference>
<organism evidence="6 7">
    <name type="scientific">Actinocorallia longicatena</name>
    <dbReference type="NCBI Taxonomy" id="111803"/>
    <lineage>
        <taxon>Bacteria</taxon>
        <taxon>Bacillati</taxon>
        <taxon>Actinomycetota</taxon>
        <taxon>Actinomycetes</taxon>
        <taxon>Streptosporangiales</taxon>
        <taxon>Thermomonosporaceae</taxon>
        <taxon>Actinocorallia</taxon>
    </lineage>
</organism>
<evidence type="ECO:0000256" key="2">
    <source>
        <dbReference type="SAM" id="MobiDB-lite"/>
    </source>
</evidence>
<dbReference type="Gene3D" id="3.30.70.2390">
    <property type="match status" value="1"/>
</dbReference>
<keyword evidence="3" id="KW-0472">Membrane</keyword>
<dbReference type="Gene3D" id="3.40.630.190">
    <property type="entry name" value="LCP protein"/>
    <property type="match status" value="1"/>
</dbReference>
<evidence type="ECO:0000313" key="7">
    <source>
        <dbReference type="Proteomes" id="UP001501237"/>
    </source>
</evidence>
<feature type="transmembrane region" description="Helical" evidence="3">
    <location>
        <begin position="38"/>
        <end position="61"/>
    </location>
</feature>
<evidence type="ECO:0000259" key="4">
    <source>
        <dbReference type="Pfam" id="PF03816"/>
    </source>
</evidence>
<evidence type="ECO:0000313" key="6">
    <source>
        <dbReference type="EMBL" id="GAA3238908.1"/>
    </source>
</evidence>
<keyword evidence="7" id="KW-1185">Reference proteome</keyword>
<dbReference type="InterPro" id="IPR004474">
    <property type="entry name" value="LytR_CpsA_psr"/>
</dbReference>
<evidence type="ECO:0000256" key="1">
    <source>
        <dbReference type="ARBA" id="ARBA00006068"/>
    </source>
</evidence>
<dbReference type="InterPro" id="IPR050922">
    <property type="entry name" value="LytR/CpsA/Psr_CW_biosynth"/>
</dbReference>
<dbReference type="PANTHER" id="PTHR33392:SF6">
    <property type="entry name" value="POLYISOPRENYL-TEICHOIC ACID--PEPTIDOGLYCAN TEICHOIC ACID TRANSFERASE TAGU"/>
    <property type="match status" value="1"/>
</dbReference>
<accession>A0ABP6QQD8</accession>
<dbReference type="PANTHER" id="PTHR33392">
    <property type="entry name" value="POLYISOPRENYL-TEICHOIC ACID--PEPTIDOGLYCAN TEICHOIC ACID TRANSFERASE TAGU"/>
    <property type="match status" value="1"/>
</dbReference>
<dbReference type="Pfam" id="PF13399">
    <property type="entry name" value="LytR_C"/>
    <property type="match status" value="1"/>
</dbReference>
<protein>
    <recommendedName>
        <fullName evidence="8">LytR family transcriptional attenuator</fullName>
    </recommendedName>
</protein>
<keyword evidence="3" id="KW-1133">Transmembrane helix</keyword>
<evidence type="ECO:0000256" key="3">
    <source>
        <dbReference type="SAM" id="Phobius"/>
    </source>
</evidence>
<keyword evidence="3" id="KW-0812">Transmembrane</keyword>
<sequence>MYGTVDAGTSPTDDPTQTVRDAPSPGHRRRPPGRGGKVLKWTAIGLAITLALGGIGGFVAYKYFWNNIKPIDEIPDPPGKPRPAKLNNAMNILLMGTDSRAGANTRYGREDGERSDTTILLHLSAGGQRAVAISFPRDSMVQVPDCQVGKKTVPGGFRMINSAFAYGGATCTVQTVEALTKIRVDHYLKVDFTGFKNIVDALGGVEICAPYPFTDRDSKLTITKSGRQKINGEQALGWVRVRHIGDGTDIGRIQRQQQFLSSVIKKATSQGVLTNPLKLTKFVNAATKSLSADRGFSGGTIIDLAGKLKGLNLAQIEFKTIPWRYALPAERKAHKDWNGRVFWLPQAEDLFTALRQDNKVPAPADTPKPAATTATRPIPASKIKVRLYNGTLTSGLAGRAVTTLAAKKYQASLGSTTTYAGGTLPRTLLRFGPGAKAAAAQVAALLPGTRPKGDPKLAPGTVYLYLGADFTAFSGLTTPLPKSAGDFTAKEDICKTG</sequence>
<feature type="domain" description="LytR/CpsA/Psr regulator C-terminal" evidence="5">
    <location>
        <begin position="383"/>
        <end position="470"/>
    </location>
</feature>
<evidence type="ECO:0000259" key="5">
    <source>
        <dbReference type="Pfam" id="PF13399"/>
    </source>
</evidence>
<comment type="caution">
    <text evidence="6">The sequence shown here is derived from an EMBL/GenBank/DDBJ whole genome shotgun (WGS) entry which is preliminary data.</text>
</comment>
<reference evidence="7" key="1">
    <citation type="journal article" date="2019" name="Int. J. Syst. Evol. Microbiol.">
        <title>The Global Catalogue of Microorganisms (GCM) 10K type strain sequencing project: providing services to taxonomists for standard genome sequencing and annotation.</title>
        <authorList>
            <consortium name="The Broad Institute Genomics Platform"/>
            <consortium name="The Broad Institute Genome Sequencing Center for Infectious Disease"/>
            <person name="Wu L."/>
            <person name="Ma J."/>
        </authorList>
    </citation>
    <scope>NUCLEOTIDE SEQUENCE [LARGE SCALE GENOMIC DNA]</scope>
    <source>
        <strain evidence="7">JCM 9377</strain>
    </source>
</reference>
<dbReference type="NCBIfam" id="TIGR00350">
    <property type="entry name" value="lytR_cpsA_psr"/>
    <property type="match status" value="1"/>
</dbReference>
<feature type="compositionally biased region" description="Polar residues" evidence="2">
    <location>
        <begin position="7"/>
        <end position="19"/>
    </location>
</feature>
<comment type="similarity">
    <text evidence="1">Belongs to the LytR/CpsA/Psr (LCP) family.</text>
</comment>
<dbReference type="InterPro" id="IPR027381">
    <property type="entry name" value="LytR/CpsA/Psr_C"/>
</dbReference>
<dbReference type="Proteomes" id="UP001501237">
    <property type="component" value="Unassembled WGS sequence"/>
</dbReference>
<dbReference type="EMBL" id="BAAAUV010000036">
    <property type="protein sequence ID" value="GAA3238908.1"/>
    <property type="molecule type" value="Genomic_DNA"/>
</dbReference>
<name>A0ABP6QQD8_9ACTN</name>
<feature type="region of interest" description="Disordered" evidence="2">
    <location>
        <begin position="1"/>
        <end position="36"/>
    </location>
</feature>